<keyword evidence="12" id="KW-1185">Reference proteome</keyword>
<dbReference type="RefSeq" id="WP_141347154.1">
    <property type="nucleotide sequence ID" value="NZ_BJLF01000024.1"/>
</dbReference>
<dbReference type="Gene3D" id="3.30.379.10">
    <property type="entry name" value="Chitobiase/beta-hexosaminidase domain 2-like"/>
    <property type="match status" value="1"/>
</dbReference>
<dbReference type="Proteomes" id="UP000318717">
    <property type="component" value="Unassembled WGS sequence"/>
</dbReference>
<dbReference type="InterPro" id="IPR025705">
    <property type="entry name" value="Beta_hexosaminidase_sua/sub"/>
</dbReference>
<proteinExistence type="inferred from homology"/>
<evidence type="ECO:0000313" key="12">
    <source>
        <dbReference type="Proteomes" id="UP000318717"/>
    </source>
</evidence>
<dbReference type="OrthoDB" id="9763537at2"/>
<gene>
    <name evidence="11" type="ORF">VIN01S_35450</name>
</gene>
<dbReference type="Pfam" id="PF02838">
    <property type="entry name" value="Glyco_hydro_20b"/>
    <property type="match status" value="1"/>
</dbReference>
<dbReference type="GO" id="GO:0016020">
    <property type="term" value="C:membrane"/>
    <property type="evidence" value="ECO:0007669"/>
    <property type="project" value="TreeGrafter"/>
</dbReference>
<dbReference type="InterPro" id="IPR017853">
    <property type="entry name" value="GH"/>
</dbReference>
<dbReference type="AlphaFoldDB" id="A0A4Y3I0D9"/>
<evidence type="ECO:0000256" key="3">
    <source>
        <dbReference type="ARBA" id="ARBA00012663"/>
    </source>
</evidence>
<accession>A0A4Y3I0D9</accession>
<comment type="similarity">
    <text evidence="2">Belongs to the glycosyl hydrolase 20 family.</text>
</comment>
<dbReference type="GO" id="GO:0005975">
    <property type="term" value="P:carbohydrate metabolic process"/>
    <property type="evidence" value="ECO:0007669"/>
    <property type="project" value="InterPro"/>
</dbReference>
<evidence type="ECO:0000256" key="8">
    <source>
        <dbReference type="PIRSR" id="PIRSR625705-1"/>
    </source>
</evidence>
<dbReference type="InterPro" id="IPR015882">
    <property type="entry name" value="HEX_bac_N"/>
</dbReference>
<dbReference type="Pfam" id="PF00728">
    <property type="entry name" value="Glyco_hydro_20"/>
    <property type="match status" value="1"/>
</dbReference>
<evidence type="ECO:0000259" key="10">
    <source>
        <dbReference type="Pfam" id="PF02838"/>
    </source>
</evidence>
<protein>
    <recommendedName>
        <fullName evidence="3">beta-N-acetylhexosaminidase</fullName>
        <ecNumber evidence="3">3.2.1.52</ecNumber>
    </recommendedName>
    <alternativeName>
        <fullName evidence="6">Beta-N-acetylhexosaminidase</fullName>
    </alternativeName>
    <alternativeName>
        <fullName evidence="7">N-acetyl-beta-glucosaminidase</fullName>
    </alternativeName>
</protein>
<evidence type="ECO:0000259" key="9">
    <source>
        <dbReference type="Pfam" id="PF00728"/>
    </source>
</evidence>
<keyword evidence="4" id="KW-0378">Hydrolase</keyword>
<evidence type="ECO:0000256" key="2">
    <source>
        <dbReference type="ARBA" id="ARBA00006285"/>
    </source>
</evidence>
<dbReference type="CDD" id="cd06563">
    <property type="entry name" value="GH20_chitobiase-like"/>
    <property type="match status" value="1"/>
</dbReference>
<dbReference type="InterPro" id="IPR015883">
    <property type="entry name" value="Glyco_hydro_20_cat"/>
</dbReference>
<dbReference type="Gene3D" id="3.20.20.80">
    <property type="entry name" value="Glycosidases"/>
    <property type="match status" value="1"/>
</dbReference>
<dbReference type="SUPFAM" id="SSF55545">
    <property type="entry name" value="beta-N-acetylhexosaminidase-like domain"/>
    <property type="match status" value="1"/>
</dbReference>
<organism evidence="11 12">
    <name type="scientific">Vibrio inusitatus NBRC 102082</name>
    <dbReference type="NCBI Taxonomy" id="1219070"/>
    <lineage>
        <taxon>Bacteria</taxon>
        <taxon>Pseudomonadati</taxon>
        <taxon>Pseudomonadota</taxon>
        <taxon>Gammaproteobacteria</taxon>
        <taxon>Vibrionales</taxon>
        <taxon>Vibrionaceae</taxon>
        <taxon>Vibrio</taxon>
    </lineage>
</organism>
<dbReference type="InterPro" id="IPR029018">
    <property type="entry name" value="Hex-like_dom2"/>
</dbReference>
<sequence>MSLFRLDLKVINQTEQRTRFSMTISNHSSLILKDWTLYFSITRLLDANSITQGELSQVGSFCTLKSLPRLENGDLFNTEFEMPTPPLQLQCDGILEAFITTHEQYIVDVTPLQLIEPQSNAQPLKMISKASIGIIPKPQEIQIGSGVFEFSQKEGVFSECKQAEEAVLWLIEAKPELDLSLGDQTSRIEFKQLESLPHQSYQLEVSRNSITLFASGSQGFSHGVASLLQLLGNGVKATCIQISDSPVYDYRGMMLDCSRHFHELDQVKLTIDQLARYKYNHFHWHLTDDEGWRIEIKAFPELTDIGAWRGKDLPLTAQFKHIDSKYGGFYSQQQIKEVIAYAKRRGITVIPEIDIPGHCRAAIKALPHLLLDSDDRSIYRSVQHYTDNVLSPALEGTYVFLDTVLEEVAQLFPAPYVHIGADEVPEGVWTDSKKCQAVMTKHGYSDAKELQGHLLRYVENKLHSLGKRMLGWEEAQYGDKVSQQTVIYSWQSEEAAIKCARKGFDVVLQPGQYTYLDMAQEFDATESGFYWANITPLKHAYHYRPLSEIEANDPIQQKVWGIQAGLWCELIDSAERLQYMVHPRLQAIAEVAWTKETNKDWDDFLSRLQIDLQALDGRDIHYRNPFY</sequence>
<dbReference type="PANTHER" id="PTHR22600">
    <property type="entry name" value="BETA-HEXOSAMINIDASE"/>
    <property type="match status" value="1"/>
</dbReference>
<dbReference type="PANTHER" id="PTHR22600:SF57">
    <property type="entry name" value="BETA-N-ACETYLHEXOSAMINIDASE"/>
    <property type="match status" value="1"/>
</dbReference>
<feature type="active site" description="Proton donor" evidence="8">
    <location>
        <position position="423"/>
    </location>
</feature>
<dbReference type="EMBL" id="BJLF01000024">
    <property type="protein sequence ID" value="GEA52741.1"/>
    <property type="molecule type" value="Genomic_DNA"/>
</dbReference>
<evidence type="ECO:0000256" key="5">
    <source>
        <dbReference type="ARBA" id="ARBA00023295"/>
    </source>
</evidence>
<dbReference type="GO" id="GO:0030203">
    <property type="term" value="P:glycosaminoglycan metabolic process"/>
    <property type="evidence" value="ECO:0007669"/>
    <property type="project" value="TreeGrafter"/>
</dbReference>
<dbReference type="EC" id="3.2.1.52" evidence="3"/>
<evidence type="ECO:0000256" key="1">
    <source>
        <dbReference type="ARBA" id="ARBA00001231"/>
    </source>
</evidence>
<feature type="domain" description="Beta-hexosaminidase bacterial type N-terminal" evidence="10">
    <location>
        <begin position="132"/>
        <end position="244"/>
    </location>
</feature>
<dbReference type="SUPFAM" id="SSF51445">
    <property type="entry name" value="(Trans)glycosidases"/>
    <property type="match status" value="1"/>
</dbReference>
<evidence type="ECO:0000256" key="7">
    <source>
        <dbReference type="ARBA" id="ARBA00033000"/>
    </source>
</evidence>
<reference evidence="11 12" key="1">
    <citation type="submission" date="2019-06" db="EMBL/GenBank/DDBJ databases">
        <title>Whole genome shotgun sequence of Vibrio inusitatus NBRC 102082.</title>
        <authorList>
            <person name="Hosoyama A."/>
            <person name="Uohara A."/>
            <person name="Ohji S."/>
            <person name="Ichikawa N."/>
        </authorList>
    </citation>
    <scope>NUCLEOTIDE SEQUENCE [LARGE SCALE GENOMIC DNA]</scope>
    <source>
        <strain evidence="11 12">NBRC 102082</strain>
    </source>
</reference>
<feature type="domain" description="Glycoside hydrolase family 20 catalytic" evidence="9">
    <location>
        <begin position="248"/>
        <end position="595"/>
    </location>
</feature>
<comment type="caution">
    <text evidence="11">The sequence shown here is derived from an EMBL/GenBank/DDBJ whole genome shotgun (WGS) entry which is preliminary data.</text>
</comment>
<dbReference type="GO" id="GO:0004563">
    <property type="term" value="F:beta-N-acetylhexosaminidase activity"/>
    <property type="evidence" value="ECO:0007669"/>
    <property type="project" value="UniProtKB-EC"/>
</dbReference>
<evidence type="ECO:0000256" key="4">
    <source>
        <dbReference type="ARBA" id="ARBA00022801"/>
    </source>
</evidence>
<comment type="catalytic activity">
    <reaction evidence="1">
        <text>Hydrolysis of terminal non-reducing N-acetyl-D-hexosamine residues in N-acetyl-beta-D-hexosaminides.</text>
        <dbReference type="EC" id="3.2.1.52"/>
    </reaction>
</comment>
<evidence type="ECO:0000313" key="11">
    <source>
        <dbReference type="EMBL" id="GEA52741.1"/>
    </source>
</evidence>
<keyword evidence="5" id="KW-0326">Glycosidase</keyword>
<dbReference type="PRINTS" id="PR00738">
    <property type="entry name" value="GLHYDRLASE20"/>
</dbReference>
<evidence type="ECO:0000256" key="6">
    <source>
        <dbReference type="ARBA" id="ARBA00030512"/>
    </source>
</evidence>
<name>A0A4Y3I0D9_9VIBR</name>